<dbReference type="PANTHER" id="PTHR46394:SF1">
    <property type="entry name" value="PNPLA DOMAIN-CONTAINING PROTEIN"/>
    <property type="match status" value="1"/>
</dbReference>
<dbReference type="Proteomes" id="UP001569175">
    <property type="component" value="Unassembled WGS sequence"/>
</dbReference>
<proteinExistence type="predicted"/>
<accession>A0ABV4KH47</accession>
<feature type="active site" description="Nucleophile" evidence="2">
    <location>
        <position position="47"/>
    </location>
</feature>
<dbReference type="PROSITE" id="PS51635">
    <property type="entry name" value="PNPLA"/>
    <property type="match status" value="1"/>
</dbReference>
<reference evidence="4 5" key="1">
    <citation type="submission" date="2024-06" db="EMBL/GenBank/DDBJ databases">
        <authorList>
            <person name="Steensen K."/>
            <person name="Seneca J."/>
            <person name="Bartlau N."/>
            <person name="Yu A.X."/>
            <person name="Polz M.F."/>
        </authorList>
    </citation>
    <scope>NUCLEOTIDE SEQUENCE [LARGE SCALE GENOMIC DNA]</scope>
    <source>
        <strain evidence="4 5">1F9</strain>
    </source>
</reference>
<dbReference type="SUPFAM" id="SSF52151">
    <property type="entry name" value="FabD/lysophospholipase-like"/>
    <property type="match status" value="1"/>
</dbReference>
<evidence type="ECO:0000256" key="1">
    <source>
        <dbReference type="ARBA" id="ARBA00023098"/>
    </source>
</evidence>
<dbReference type="RefSeq" id="WP_371707028.1">
    <property type="nucleotide sequence ID" value="NZ_JBGOOL010000002.1"/>
</dbReference>
<dbReference type="Gene3D" id="3.40.1090.10">
    <property type="entry name" value="Cytosolic phospholipase A2 catalytic domain"/>
    <property type="match status" value="2"/>
</dbReference>
<keyword evidence="2" id="KW-0442">Lipid degradation</keyword>
<feature type="active site" description="Proton acceptor" evidence="2">
    <location>
        <position position="200"/>
    </location>
</feature>
<dbReference type="EMBL" id="JBGOOL010000002">
    <property type="protein sequence ID" value="MEZ8051764.1"/>
    <property type="molecule type" value="Genomic_DNA"/>
</dbReference>
<comment type="caution">
    <text evidence="2">Lacks conserved residue(s) required for the propagation of feature annotation.</text>
</comment>
<name>A0ABV4KH47_9VIBR</name>
<protein>
    <submittedName>
        <fullName evidence="4">Patatin-like phospholipase family protein</fullName>
    </submittedName>
</protein>
<feature type="domain" description="PNPLA" evidence="3">
    <location>
        <begin position="14"/>
        <end position="213"/>
    </location>
</feature>
<evidence type="ECO:0000313" key="5">
    <source>
        <dbReference type="Proteomes" id="UP001569175"/>
    </source>
</evidence>
<dbReference type="CDD" id="cd07207">
    <property type="entry name" value="Pat_ExoU_VipD_like"/>
    <property type="match status" value="1"/>
</dbReference>
<dbReference type="InterPro" id="IPR016035">
    <property type="entry name" value="Acyl_Trfase/lysoPLipase"/>
</dbReference>
<sequence length="666" mass="76084">MEKKQTLHFKNCLGVFQGGGCKALAFAGAYEEAKRRGVYFSEVAGTSAGSLFAALVAAGASPQATEDLIKDTNFEQFKAPAEKNSAKVVGSRWGLLRHPLAFTTHMKMPFKILSYLGLYSSNRIEEWLNSQLLLLLGKQEGTVTFKDLKIPLHVIATDIRNKKQKVWSSNTTPDDSVAYAVRCSCTIPFFFQPVDLKYVDGGLVSNLPTFSLKKNNAHFEKILCFTLSDTIQNVDNPIKYILNIIGAVIDGAVQIQEIYQKNTYYIQIEDIPLTTTSFNKINEGTINKSIEKGKEAASNIFDDETNHVSNNDNYDSYLSKDFILNSVVIEKPERYDALVISSQDTKHVYGLFPTLLGWVIQKKPVTFITKKINSHDENSDRLTHEKYRRLILRKFGINLIERDYVPFSSFIFVNSSREQCKSIIVNDIDNNTYGTGFNKDMSYGTIYNGNLDFYIQDTLLKSLDITHHDYKHRLPYSNDYSIIKDNHNDVKRSLKEVTQYTSNKVEIQKKSATLNDLKLMTCYVKSYKYNQIEKLDHILGQYSFGVEDFCSIKFKDGTIFPITPIIIEKHGNNNIVVKGNSRLCYLFREKGKTTIPIFMINNATEPLPSSGQFILSDVIITTLDKEAESRYIKWDYRKFRHIESLVRKPDTYIKEQYENTTHRKSA</sequence>
<evidence type="ECO:0000313" key="4">
    <source>
        <dbReference type="EMBL" id="MEZ8051764.1"/>
    </source>
</evidence>
<feature type="short sequence motif" description="GXSXG" evidence="2">
    <location>
        <begin position="45"/>
        <end position="49"/>
    </location>
</feature>
<organism evidence="4 5">
    <name type="scientific">Vibrio atlanticus</name>
    <dbReference type="NCBI Taxonomy" id="693153"/>
    <lineage>
        <taxon>Bacteria</taxon>
        <taxon>Pseudomonadati</taxon>
        <taxon>Pseudomonadota</taxon>
        <taxon>Gammaproteobacteria</taxon>
        <taxon>Vibrionales</taxon>
        <taxon>Vibrionaceae</taxon>
        <taxon>Vibrio</taxon>
    </lineage>
</organism>
<comment type="caution">
    <text evidence="4">The sequence shown here is derived from an EMBL/GenBank/DDBJ whole genome shotgun (WGS) entry which is preliminary data.</text>
</comment>
<dbReference type="PANTHER" id="PTHR46394">
    <property type="entry name" value="ANNEXIN"/>
    <property type="match status" value="1"/>
</dbReference>
<dbReference type="InterPro" id="IPR052580">
    <property type="entry name" value="Lipid_Hydrolase"/>
</dbReference>
<keyword evidence="5" id="KW-1185">Reference proteome</keyword>
<keyword evidence="2" id="KW-0378">Hydrolase</keyword>
<gene>
    <name evidence="4" type="ORF">ACED57_01195</name>
</gene>
<evidence type="ECO:0000256" key="2">
    <source>
        <dbReference type="PROSITE-ProRule" id="PRU01161"/>
    </source>
</evidence>
<keyword evidence="1 2" id="KW-0443">Lipid metabolism</keyword>
<evidence type="ECO:0000259" key="3">
    <source>
        <dbReference type="PROSITE" id="PS51635"/>
    </source>
</evidence>
<dbReference type="Pfam" id="PF01734">
    <property type="entry name" value="Patatin"/>
    <property type="match status" value="1"/>
</dbReference>
<feature type="short sequence motif" description="DGA/G" evidence="2">
    <location>
        <begin position="200"/>
        <end position="202"/>
    </location>
</feature>
<dbReference type="InterPro" id="IPR002641">
    <property type="entry name" value="PNPLA_dom"/>
</dbReference>